<evidence type="ECO:0000313" key="3">
    <source>
        <dbReference type="Proteomes" id="UP000218332"/>
    </source>
</evidence>
<dbReference type="Proteomes" id="UP000218332">
    <property type="component" value="Unassembled WGS sequence"/>
</dbReference>
<gene>
    <name evidence="2" type="ORF">CF392_07515</name>
</gene>
<organism evidence="2 3">
    <name type="scientific">Tamilnaduibacter salinus</name>
    <dbReference type="NCBI Taxonomy" id="1484056"/>
    <lineage>
        <taxon>Bacteria</taxon>
        <taxon>Pseudomonadati</taxon>
        <taxon>Pseudomonadota</taxon>
        <taxon>Gammaproteobacteria</taxon>
        <taxon>Pseudomonadales</taxon>
        <taxon>Marinobacteraceae</taxon>
        <taxon>Tamilnaduibacter</taxon>
    </lineage>
</organism>
<dbReference type="Gene3D" id="1.25.40.10">
    <property type="entry name" value="Tetratricopeptide repeat domain"/>
    <property type="match status" value="2"/>
</dbReference>
<feature type="compositionally biased region" description="Basic and acidic residues" evidence="1">
    <location>
        <begin position="428"/>
        <end position="445"/>
    </location>
</feature>
<dbReference type="InterPro" id="IPR011990">
    <property type="entry name" value="TPR-like_helical_dom_sf"/>
</dbReference>
<feature type="region of interest" description="Disordered" evidence="1">
    <location>
        <begin position="420"/>
        <end position="445"/>
    </location>
</feature>
<comment type="caution">
    <text evidence="2">The sequence shown here is derived from an EMBL/GenBank/DDBJ whole genome shotgun (WGS) entry which is preliminary data.</text>
</comment>
<name>A0A2A2I4T2_9GAMM</name>
<evidence type="ECO:0000256" key="1">
    <source>
        <dbReference type="SAM" id="MobiDB-lite"/>
    </source>
</evidence>
<dbReference type="EMBL" id="NMPM01000037">
    <property type="protein sequence ID" value="PAV26130.1"/>
    <property type="molecule type" value="Genomic_DNA"/>
</dbReference>
<keyword evidence="3" id="KW-1185">Reference proteome</keyword>
<evidence type="ECO:0008006" key="4">
    <source>
        <dbReference type="Google" id="ProtNLM"/>
    </source>
</evidence>
<dbReference type="SMART" id="SM00028">
    <property type="entry name" value="TPR"/>
    <property type="match status" value="5"/>
</dbReference>
<proteinExistence type="predicted"/>
<dbReference type="PROSITE" id="PS51257">
    <property type="entry name" value="PROKAR_LIPOPROTEIN"/>
    <property type="match status" value="1"/>
</dbReference>
<protein>
    <recommendedName>
        <fullName evidence="4">Tetratricopeptide repeat protein</fullName>
    </recommendedName>
</protein>
<sequence length="445" mass="49897">MTQRVLTSSLAIALTAACYMGGGAVLSTTGMPSPLVSAQAADNDNVRRTPAMRQNIYKRFSRIRELANQGQMAKAFESLEDLRSGTDMNSYERALMWNLTAFLHYQENNQAEAAHAYEKLLEQPNLPLSLEQDTWYSLAKLRMVLENYHGAREALNEWFALKEEPGADAYIMQAQLRYQSEAYREALESMDRAMALKGGRASDVPENWYLLQRACYYQLENYQGLEDVLGKLVAHYPKRDYLMQLSAVYGELDQPEKQLAVKEAAYEKGFLTSEQNVMSFAQLLMSQDASFRAARVIQKAIDEGQVPASTQNLRQLGDAWLLAKEYDSALKAMGQAAEQAGDGSLYFRMAQVSVDLGRWEDAETYSEKAIAVGGLDSPGMAHVLNGLALFNQDAFDGALSAFQRASDYSATRNMAQQWQEYVRKSQKRQQELEASIPKDDPPKPA</sequence>
<dbReference type="Pfam" id="PF13432">
    <property type="entry name" value="TPR_16"/>
    <property type="match status" value="1"/>
</dbReference>
<accession>A0A2A2I4T2</accession>
<dbReference type="RefSeq" id="WP_095610844.1">
    <property type="nucleotide sequence ID" value="NZ_NMPM01000037.1"/>
</dbReference>
<dbReference type="InterPro" id="IPR019734">
    <property type="entry name" value="TPR_rpt"/>
</dbReference>
<dbReference type="SUPFAM" id="SSF48452">
    <property type="entry name" value="TPR-like"/>
    <property type="match status" value="2"/>
</dbReference>
<evidence type="ECO:0000313" key="2">
    <source>
        <dbReference type="EMBL" id="PAV26130.1"/>
    </source>
</evidence>
<reference evidence="2 3" key="1">
    <citation type="submission" date="2017-07" db="EMBL/GenBank/DDBJ databases">
        <title>Tamlnaduibacter salinus (Mi-7) genome sequencing.</title>
        <authorList>
            <person name="Verma A."/>
            <person name="Krishnamurthi S."/>
        </authorList>
    </citation>
    <scope>NUCLEOTIDE SEQUENCE [LARGE SCALE GENOMIC DNA]</scope>
    <source>
        <strain evidence="2 3">Mi-7</strain>
    </source>
</reference>
<dbReference type="AlphaFoldDB" id="A0A2A2I4T2"/>